<sequence length="99" mass="10958">MELLASVVIVLLYYVGVILKLVNVKGCAHLKNDPHDFDVLGVQVNYDGCTNLAGAIDRDFPTDIKLGNSKEDEVVELPPKNNVYIFSDSFIFSLSIIDK</sequence>
<evidence type="ECO:0000313" key="3">
    <source>
        <dbReference type="Proteomes" id="UP001177003"/>
    </source>
</evidence>
<evidence type="ECO:0000256" key="1">
    <source>
        <dbReference type="SAM" id="Phobius"/>
    </source>
</evidence>
<keyword evidence="3" id="KW-1185">Reference proteome</keyword>
<dbReference type="Proteomes" id="UP001177003">
    <property type="component" value="Chromosome 0"/>
</dbReference>
<keyword evidence="1" id="KW-1133">Transmembrane helix</keyword>
<name>A0AA35V593_LACSI</name>
<keyword evidence="1" id="KW-0472">Membrane</keyword>
<protein>
    <submittedName>
        <fullName evidence="2">Uncharacterized protein</fullName>
    </submittedName>
</protein>
<proteinExistence type="predicted"/>
<feature type="transmembrane region" description="Helical" evidence="1">
    <location>
        <begin position="6"/>
        <end position="22"/>
    </location>
</feature>
<dbReference type="EMBL" id="OX465086">
    <property type="protein sequence ID" value="CAI9262164.1"/>
    <property type="molecule type" value="Genomic_DNA"/>
</dbReference>
<organism evidence="2 3">
    <name type="scientific">Lactuca saligna</name>
    <name type="common">Willowleaf lettuce</name>
    <dbReference type="NCBI Taxonomy" id="75948"/>
    <lineage>
        <taxon>Eukaryota</taxon>
        <taxon>Viridiplantae</taxon>
        <taxon>Streptophyta</taxon>
        <taxon>Embryophyta</taxon>
        <taxon>Tracheophyta</taxon>
        <taxon>Spermatophyta</taxon>
        <taxon>Magnoliopsida</taxon>
        <taxon>eudicotyledons</taxon>
        <taxon>Gunneridae</taxon>
        <taxon>Pentapetalae</taxon>
        <taxon>asterids</taxon>
        <taxon>campanulids</taxon>
        <taxon>Asterales</taxon>
        <taxon>Asteraceae</taxon>
        <taxon>Cichorioideae</taxon>
        <taxon>Cichorieae</taxon>
        <taxon>Lactucinae</taxon>
        <taxon>Lactuca</taxon>
    </lineage>
</organism>
<reference evidence="2" key="1">
    <citation type="submission" date="2023-04" db="EMBL/GenBank/DDBJ databases">
        <authorList>
            <person name="Vijverberg K."/>
            <person name="Xiong W."/>
            <person name="Schranz E."/>
        </authorList>
    </citation>
    <scope>NUCLEOTIDE SEQUENCE</scope>
</reference>
<dbReference type="AlphaFoldDB" id="A0AA35V593"/>
<gene>
    <name evidence="2" type="ORF">LSALG_LOCUS2915</name>
</gene>
<evidence type="ECO:0000313" key="2">
    <source>
        <dbReference type="EMBL" id="CAI9262164.1"/>
    </source>
</evidence>
<accession>A0AA35V593</accession>
<keyword evidence="1" id="KW-0812">Transmembrane</keyword>